<sequence length="85" mass="9945">MFSNTKDAALCRQIPKFEIVYVENGIFHDFTFDKYLGKYIVLFFYDIKNNPKICPEEIITLSKNIKLFKELDVVLLAVSNDNVFT</sequence>
<dbReference type="Proteomes" id="UP001153678">
    <property type="component" value="Unassembled WGS sequence"/>
</dbReference>
<dbReference type="GO" id="GO:0006979">
    <property type="term" value="P:response to oxidative stress"/>
    <property type="evidence" value="ECO:0007669"/>
    <property type="project" value="TreeGrafter"/>
</dbReference>
<protein>
    <submittedName>
        <fullName evidence="4">7443_t:CDS:1</fullName>
    </submittedName>
</protein>
<dbReference type="GO" id="GO:0008379">
    <property type="term" value="F:thioredoxin peroxidase activity"/>
    <property type="evidence" value="ECO:0007669"/>
    <property type="project" value="TreeGrafter"/>
</dbReference>
<dbReference type="InterPro" id="IPR036249">
    <property type="entry name" value="Thioredoxin-like_sf"/>
</dbReference>
<name>A0A9W4SC30_9GLOM</name>
<dbReference type="GO" id="GO:0033554">
    <property type="term" value="P:cellular response to stress"/>
    <property type="evidence" value="ECO:0007669"/>
    <property type="project" value="TreeGrafter"/>
</dbReference>
<dbReference type="GO" id="GO:0005829">
    <property type="term" value="C:cytosol"/>
    <property type="evidence" value="ECO:0007669"/>
    <property type="project" value="TreeGrafter"/>
</dbReference>
<evidence type="ECO:0000313" key="4">
    <source>
        <dbReference type="EMBL" id="CAI2162931.1"/>
    </source>
</evidence>
<dbReference type="SUPFAM" id="SSF52833">
    <property type="entry name" value="Thioredoxin-like"/>
    <property type="match status" value="1"/>
</dbReference>
<proteinExistence type="inferred from homology"/>
<evidence type="ECO:0000256" key="2">
    <source>
        <dbReference type="ARBA" id="ARBA00023002"/>
    </source>
</evidence>
<dbReference type="GO" id="GO:0045454">
    <property type="term" value="P:cell redox homeostasis"/>
    <property type="evidence" value="ECO:0007669"/>
    <property type="project" value="TreeGrafter"/>
</dbReference>
<dbReference type="AlphaFoldDB" id="A0A9W4SC30"/>
<evidence type="ECO:0000256" key="1">
    <source>
        <dbReference type="ARBA" id="ARBA00009796"/>
    </source>
</evidence>
<comment type="caution">
    <text evidence="4">The sequence shown here is derived from an EMBL/GenBank/DDBJ whole genome shotgun (WGS) entry which is preliminary data.</text>
</comment>
<accession>A0A9W4SC30</accession>
<gene>
    <name evidence="4" type="ORF">FWILDA_LOCUS812</name>
</gene>
<dbReference type="PANTHER" id="PTHR10681:SF128">
    <property type="entry name" value="THIOREDOXIN-DEPENDENT PEROXIDE REDUCTASE, MITOCHONDRIAL"/>
    <property type="match status" value="1"/>
</dbReference>
<organism evidence="4 5">
    <name type="scientific">Funneliformis geosporum</name>
    <dbReference type="NCBI Taxonomy" id="1117311"/>
    <lineage>
        <taxon>Eukaryota</taxon>
        <taxon>Fungi</taxon>
        <taxon>Fungi incertae sedis</taxon>
        <taxon>Mucoromycota</taxon>
        <taxon>Glomeromycotina</taxon>
        <taxon>Glomeromycetes</taxon>
        <taxon>Glomerales</taxon>
        <taxon>Glomeraceae</taxon>
        <taxon>Funneliformis</taxon>
    </lineage>
</organism>
<dbReference type="EMBL" id="CAMKVN010000060">
    <property type="protein sequence ID" value="CAI2162931.1"/>
    <property type="molecule type" value="Genomic_DNA"/>
</dbReference>
<dbReference type="InterPro" id="IPR000866">
    <property type="entry name" value="AhpC/TSA"/>
</dbReference>
<comment type="similarity">
    <text evidence="1">Belongs to the peroxiredoxin family. AhpC/Prx1 subfamily.</text>
</comment>
<dbReference type="InterPro" id="IPR050217">
    <property type="entry name" value="Peroxiredoxin"/>
</dbReference>
<dbReference type="Gene3D" id="3.40.30.10">
    <property type="entry name" value="Glutaredoxin"/>
    <property type="match status" value="1"/>
</dbReference>
<feature type="domain" description="Alkyl hydroperoxide reductase subunit C/ Thiol specific antioxidant" evidence="3">
    <location>
        <begin position="13"/>
        <end position="84"/>
    </location>
</feature>
<dbReference type="OrthoDB" id="2328347at2759"/>
<keyword evidence="2" id="KW-0560">Oxidoreductase</keyword>
<reference evidence="4" key="1">
    <citation type="submission" date="2022-08" db="EMBL/GenBank/DDBJ databases">
        <authorList>
            <person name="Kallberg Y."/>
            <person name="Tangrot J."/>
            <person name="Rosling A."/>
        </authorList>
    </citation>
    <scope>NUCLEOTIDE SEQUENCE</scope>
    <source>
        <strain evidence="4">Wild A</strain>
    </source>
</reference>
<evidence type="ECO:0000259" key="3">
    <source>
        <dbReference type="Pfam" id="PF00578"/>
    </source>
</evidence>
<dbReference type="Pfam" id="PF00578">
    <property type="entry name" value="AhpC-TSA"/>
    <property type="match status" value="1"/>
</dbReference>
<evidence type="ECO:0000313" key="5">
    <source>
        <dbReference type="Proteomes" id="UP001153678"/>
    </source>
</evidence>
<dbReference type="PANTHER" id="PTHR10681">
    <property type="entry name" value="THIOREDOXIN PEROXIDASE"/>
    <property type="match status" value="1"/>
</dbReference>
<dbReference type="GO" id="GO:0042744">
    <property type="term" value="P:hydrogen peroxide catabolic process"/>
    <property type="evidence" value="ECO:0007669"/>
    <property type="project" value="TreeGrafter"/>
</dbReference>
<keyword evidence="5" id="KW-1185">Reference proteome</keyword>